<feature type="transmembrane region" description="Helical" evidence="2">
    <location>
        <begin position="158"/>
        <end position="178"/>
    </location>
</feature>
<evidence type="ECO:0000256" key="1">
    <source>
        <dbReference type="SAM" id="MobiDB-lite"/>
    </source>
</evidence>
<feature type="transmembrane region" description="Helical" evidence="2">
    <location>
        <begin position="63"/>
        <end position="81"/>
    </location>
</feature>
<keyword evidence="2" id="KW-0472">Membrane</keyword>
<keyword evidence="2" id="KW-0812">Transmembrane</keyword>
<keyword evidence="2" id="KW-1133">Transmembrane helix</keyword>
<accession>A0A0L8HG78</accession>
<feature type="region of interest" description="Disordered" evidence="1">
    <location>
        <begin position="1"/>
        <end position="26"/>
    </location>
</feature>
<sequence>MAMHRSSVSRRGSKNESENDEEESENNGYIQMLVKPMEQSHYGFLLNWVGLSGSNLSAQQVRVVYGVALVLTVMCVYQVLQCDIGQLFYRLCILIVPMFCIVNAFYWLSLVFRKSWSNTSLYLLFSSCYVGEIAAQVMLVRKNTGVSGEPDDVSSMYIMQPSVVLAVLIAISFASLFSSLETLQSAAVILLVSFTRFLACTSLVDLPQGLRPFVAYSCGFCGIIVSKYLETVFKTTISNNMTQDGKIPVIKRRRSSSSAHGFSAHKSIRRTSLPALIQKPQVY</sequence>
<organism evidence="3">
    <name type="scientific">Octopus bimaculoides</name>
    <name type="common">California two-spotted octopus</name>
    <dbReference type="NCBI Taxonomy" id="37653"/>
    <lineage>
        <taxon>Eukaryota</taxon>
        <taxon>Metazoa</taxon>
        <taxon>Spiralia</taxon>
        <taxon>Lophotrochozoa</taxon>
        <taxon>Mollusca</taxon>
        <taxon>Cephalopoda</taxon>
        <taxon>Coleoidea</taxon>
        <taxon>Octopodiformes</taxon>
        <taxon>Octopoda</taxon>
        <taxon>Incirrata</taxon>
        <taxon>Octopodidae</taxon>
        <taxon>Octopus</taxon>
    </lineage>
</organism>
<name>A0A0L8HG78_OCTBM</name>
<feature type="transmembrane region" description="Helical" evidence="2">
    <location>
        <begin position="87"/>
        <end position="108"/>
    </location>
</feature>
<evidence type="ECO:0000256" key="2">
    <source>
        <dbReference type="SAM" id="Phobius"/>
    </source>
</evidence>
<protein>
    <submittedName>
        <fullName evidence="3">Uncharacterized protein</fullName>
    </submittedName>
</protein>
<dbReference type="AlphaFoldDB" id="A0A0L8HG78"/>
<feature type="transmembrane region" description="Helical" evidence="2">
    <location>
        <begin position="120"/>
        <end position="138"/>
    </location>
</feature>
<dbReference type="OrthoDB" id="189220at2759"/>
<reference evidence="3" key="1">
    <citation type="submission" date="2015-07" db="EMBL/GenBank/DDBJ databases">
        <title>MeaNS - Measles Nucleotide Surveillance Program.</title>
        <authorList>
            <person name="Tran T."/>
            <person name="Druce J."/>
        </authorList>
    </citation>
    <scope>NUCLEOTIDE SEQUENCE</scope>
    <source>
        <strain evidence="3">UCB-OBI-ISO-001</strain>
        <tissue evidence="3">Gonad</tissue>
    </source>
</reference>
<proteinExistence type="predicted"/>
<dbReference type="EMBL" id="KQ418322">
    <property type="protein sequence ID" value="KOF87785.1"/>
    <property type="molecule type" value="Genomic_DNA"/>
</dbReference>
<evidence type="ECO:0000313" key="3">
    <source>
        <dbReference type="EMBL" id="KOF87785.1"/>
    </source>
</evidence>
<gene>
    <name evidence="3" type="ORF">OCBIM_22016151mg</name>
</gene>